<evidence type="ECO:0000313" key="2">
    <source>
        <dbReference type="Proteomes" id="UP000632498"/>
    </source>
</evidence>
<evidence type="ECO:0008006" key="3">
    <source>
        <dbReference type="Google" id="ProtNLM"/>
    </source>
</evidence>
<proteinExistence type="predicted"/>
<dbReference type="AlphaFoldDB" id="A0A917FE62"/>
<gene>
    <name evidence="1" type="ORF">GCM10011332_28460</name>
</gene>
<reference evidence="1" key="2">
    <citation type="submission" date="2020-09" db="EMBL/GenBank/DDBJ databases">
        <authorList>
            <person name="Sun Q."/>
            <person name="Zhou Y."/>
        </authorList>
    </citation>
    <scope>NUCLEOTIDE SEQUENCE</scope>
    <source>
        <strain evidence="1">CGMCC 1.15254</strain>
    </source>
</reference>
<evidence type="ECO:0000313" key="1">
    <source>
        <dbReference type="EMBL" id="GGF72801.1"/>
    </source>
</evidence>
<organism evidence="1 2">
    <name type="scientific">Terasakiella brassicae</name>
    <dbReference type="NCBI Taxonomy" id="1634917"/>
    <lineage>
        <taxon>Bacteria</taxon>
        <taxon>Pseudomonadati</taxon>
        <taxon>Pseudomonadota</taxon>
        <taxon>Alphaproteobacteria</taxon>
        <taxon>Rhodospirillales</taxon>
        <taxon>Terasakiellaceae</taxon>
        <taxon>Terasakiella</taxon>
    </lineage>
</organism>
<reference evidence="1" key="1">
    <citation type="journal article" date="2014" name="Int. J. Syst. Evol. Microbiol.">
        <title>Complete genome sequence of Corynebacterium casei LMG S-19264T (=DSM 44701T), isolated from a smear-ripened cheese.</title>
        <authorList>
            <consortium name="US DOE Joint Genome Institute (JGI-PGF)"/>
            <person name="Walter F."/>
            <person name="Albersmeier A."/>
            <person name="Kalinowski J."/>
            <person name="Ruckert C."/>
        </authorList>
    </citation>
    <scope>NUCLEOTIDE SEQUENCE</scope>
    <source>
        <strain evidence="1">CGMCC 1.15254</strain>
    </source>
</reference>
<accession>A0A917FE62</accession>
<protein>
    <recommendedName>
        <fullName evidence="3">4Fe-4S ferredoxin-type domain-containing protein</fullName>
    </recommendedName>
</protein>
<keyword evidence="2" id="KW-1185">Reference proteome</keyword>
<comment type="caution">
    <text evidence="1">The sequence shown here is derived from an EMBL/GenBank/DDBJ whole genome shotgun (WGS) entry which is preliminary data.</text>
</comment>
<name>A0A917FE62_9PROT</name>
<dbReference type="Proteomes" id="UP000632498">
    <property type="component" value="Unassembled WGS sequence"/>
</dbReference>
<sequence>MVDYRDIEPPLKTLGLCLRGGFVDEDKTYILIGNTGSDIWKEFGPAYDDWIEPNPLDEWTKRHIDPIAADFGAEALYPFIGPPFMPFQTWAMQAEAVFPSPIGPLIHPEYGLWHAYRAALVFDEPVAGLPVREDMISPCEKCELKPCLVSCPVDAFVEGAFKFQKCLDFLNKNLEGSCMHNGCLARRACPIGAEYRYHREHARFHMDKFLGIDFG</sequence>
<dbReference type="EMBL" id="BMHV01000026">
    <property type="protein sequence ID" value="GGF72801.1"/>
    <property type="molecule type" value="Genomic_DNA"/>
</dbReference>
<dbReference type="RefSeq" id="WP_188666462.1">
    <property type="nucleotide sequence ID" value="NZ_BMHV01000026.1"/>
</dbReference>